<sequence length="389" mass="44725">MDKDTILDDIFASDISGILDIKVKNPVVTADDRLIASFEEINTFYETNNREPDKSADMNERGLFSRLKGIRENPDKKASLQKYDRFDLLSSSESEVEINTIDDIFANDELGIFDNDDEDIFTLKNVPKFDKDRAEADMVARRERCEDFDKYEHLFIACQEDLKSGKRRIVDSIESKLDIGVFCVLDGILLYIADIEAPKRGNSGKINRRTTLIFENGTQSNMLLRSLGKRLRDSGKMVTELEERVMDRLKGITHDDISRGHIYVLKSLSTDDRISTKKDLYKIGFSTVPVNERIKNSVNEPTYLMAPVHVLRDIEVFNYDAQHLEGLMHKFFGNSCLDVTIADENGEIHRPREWFFAPLAIIDEAIKLIISRDIVNYRYDSINEDIVSR</sequence>
<organism evidence="2 3">
    <name type="scientific">Candidatus Sulfurimonas marisnigri</name>
    <dbReference type="NCBI Taxonomy" id="2740405"/>
    <lineage>
        <taxon>Bacteria</taxon>
        <taxon>Pseudomonadati</taxon>
        <taxon>Campylobacterota</taxon>
        <taxon>Epsilonproteobacteria</taxon>
        <taxon>Campylobacterales</taxon>
        <taxon>Sulfurimonadaceae</taxon>
        <taxon>Sulfurimonas</taxon>
    </lineage>
</organism>
<dbReference type="Proteomes" id="UP000593836">
    <property type="component" value="Chromosome"/>
</dbReference>
<dbReference type="SMART" id="SM00974">
    <property type="entry name" value="T5orf172"/>
    <property type="match status" value="1"/>
</dbReference>
<evidence type="ECO:0000313" key="3">
    <source>
        <dbReference type="Proteomes" id="UP000593836"/>
    </source>
</evidence>
<protein>
    <submittedName>
        <fullName evidence="2">GIY-YIG nuclease family protein</fullName>
    </submittedName>
</protein>
<keyword evidence="3" id="KW-1185">Reference proteome</keyword>
<feature type="domain" description="Bacteriophage T5 Orf172 DNA-binding" evidence="1">
    <location>
        <begin position="275"/>
        <end position="369"/>
    </location>
</feature>
<accession>A0A7S7RRF4</accession>
<gene>
    <name evidence="2" type="ORF">HUE87_05635</name>
</gene>
<dbReference type="EMBL" id="CP054493">
    <property type="protein sequence ID" value="QOY55706.1"/>
    <property type="molecule type" value="Genomic_DNA"/>
</dbReference>
<dbReference type="Pfam" id="PF10544">
    <property type="entry name" value="T5orf172"/>
    <property type="match status" value="1"/>
</dbReference>
<evidence type="ECO:0000313" key="2">
    <source>
        <dbReference type="EMBL" id="QOY55706.1"/>
    </source>
</evidence>
<proteinExistence type="predicted"/>
<name>A0A7S7RRF4_9BACT</name>
<reference evidence="2 3" key="1">
    <citation type="submission" date="2020-05" db="EMBL/GenBank/DDBJ databases">
        <title>Sulfurimonas marisnigri, sp. nov., and Sulfurimonas baltica, sp. nov., manganese oxide reducing chemolithoautotrophs of the class Epsilonproteobacteria isolated from the pelagic redoxclines of the Black and Baltic Seas and emended description of the genus Sulfurimonas.</title>
        <authorList>
            <person name="Henkel J.V."/>
            <person name="Laudan C."/>
            <person name="Werner J."/>
            <person name="Neu T."/>
            <person name="Plewe S."/>
            <person name="Sproer C."/>
            <person name="Bunk B."/>
            <person name="Schulz-Vogt H.N."/>
        </authorList>
    </citation>
    <scope>NUCLEOTIDE SEQUENCE [LARGE SCALE GENOMIC DNA]</scope>
    <source>
        <strain evidence="2 3">SoZ1</strain>
    </source>
</reference>
<evidence type="ECO:0000259" key="1">
    <source>
        <dbReference type="SMART" id="SM00974"/>
    </source>
</evidence>
<dbReference type="AlphaFoldDB" id="A0A7S7RRF4"/>
<dbReference type="RefSeq" id="WP_194367744.1">
    <property type="nucleotide sequence ID" value="NZ_CP054493.1"/>
</dbReference>
<dbReference type="KEGG" id="smas:HUE87_05635"/>
<dbReference type="InterPro" id="IPR018306">
    <property type="entry name" value="Phage_T5_Orf172_DNA-bd"/>
</dbReference>